<dbReference type="Proteomes" id="UP000325945">
    <property type="component" value="Unassembled WGS sequence"/>
</dbReference>
<dbReference type="InterPro" id="IPR029675">
    <property type="entry name" value="PGAP4"/>
</dbReference>
<reference evidence="2" key="1">
    <citation type="submission" date="2019-04" db="EMBL/GenBank/DDBJ databases">
        <title>Friends and foes A comparative genomics studyof 23 Aspergillus species from section Flavi.</title>
        <authorList>
            <consortium name="DOE Joint Genome Institute"/>
            <person name="Kjaerbolling I."/>
            <person name="Vesth T."/>
            <person name="Frisvad J.C."/>
            <person name="Nybo J.L."/>
            <person name="Theobald S."/>
            <person name="Kildgaard S."/>
            <person name="Isbrandt T."/>
            <person name="Kuo A."/>
            <person name="Sato A."/>
            <person name="Lyhne E.K."/>
            <person name="Kogle M.E."/>
            <person name="Wiebenga A."/>
            <person name="Kun R.S."/>
            <person name="Lubbers R.J."/>
            <person name="Makela M.R."/>
            <person name="Barry K."/>
            <person name="Chovatia M."/>
            <person name="Clum A."/>
            <person name="Daum C."/>
            <person name="Haridas S."/>
            <person name="He G."/>
            <person name="LaButti K."/>
            <person name="Lipzen A."/>
            <person name="Mondo S."/>
            <person name="Riley R."/>
            <person name="Salamov A."/>
            <person name="Simmons B.A."/>
            <person name="Magnuson J.K."/>
            <person name="Henrissat B."/>
            <person name="Mortensen U.H."/>
            <person name="Larsen T.O."/>
            <person name="Devries R.P."/>
            <person name="Grigoriev I.V."/>
            <person name="Machida M."/>
            <person name="Baker S.E."/>
            <person name="Andersen M.R."/>
        </authorList>
    </citation>
    <scope>NUCLEOTIDE SEQUENCE [LARGE SCALE GENOMIC DNA]</scope>
    <source>
        <strain evidence="2">CBS 130017</strain>
    </source>
</reference>
<name>A0A5N6XDL2_9EURO</name>
<dbReference type="AlphaFoldDB" id="A0A5N6XDL2"/>
<dbReference type="PANTHER" id="PTHR31410">
    <property type="entry name" value="TRANSMEMBRANE PROTEIN 246"/>
    <property type="match status" value="1"/>
</dbReference>
<dbReference type="GO" id="GO:0016757">
    <property type="term" value="F:glycosyltransferase activity"/>
    <property type="evidence" value="ECO:0007669"/>
    <property type="project" value="InterPro"/>
</dbReference>
<keyword evidence="2" id="KW-1185">Reference proteome</keyword>
<evidence type="ECO:0000313" key="1">
    <source>
        <dbReference type="EMBL" id="KAE8331345.1"/>
    </source>
</evidence>
<accession>A0A5N6XDL2</accession>
<evidence type="ECO:0000313" key="2">
    <source>
        <dbReference type="Proteomes" id="UP000325945"/>
    </source>
</evidence>
<sequence length="116" mass="13353">MPLEGVVEMNAHGCCTQCLVFPREQVNAVITFLKDMKAGQTDSLIEGYADIARLSRYALALQQLQHVGLKSSRDTLEIKTRSTWAFWFEENEPTKLRREHEEILQHVDVQRMLGHV</sequence>
<gene>
    <name evidence="1" type="ORF">BDV39DRAFT_200997</name>
</gene>
<protein>
    <submittedName>
        <fullName evidence="1">Uncharacterized protein</fullName>
    </submittedName>
</protein>
<dbReference type="EMBL" id="ML741769">
    <property type="protein sequence ID" value="KAE8331345.1"/>
    <property type="molecule type" value="Genomic_DNA"/>
</dbReference>
<dbReference type="GO" id="GO:0006506">
    <property type="term" value="P:GPI anchor biosynthetic process"/>
    <property type="evidence" value="ECO:0007669"/>
    <property type="project" value="InterPro"/>
</dbReference>
<dbReference type="GO" id="GO:0000139">
    <property type="term" value="C:Golgi membrane"/>
    <property type="evidence" value="ECO:0007669"/>
    <property type="project" value="InterPro"/>
</dbReference>
<organism evidence="1 2">
    <name type="scientific">Aspergillus sergii</name>
    <dbReference type="NCBI Taxonomy" id="1034303"/>
    <lineage>
        <taxon>Eukaryota</taxon>
        <taxon>Fungi</taxon>
        <taxon>Dikarya</taxon>
        <taxon>Ascomycota</taxon>
        <taxon>Pezizomycotina</taxon>
        <taxon>Eurotiomycetes</taxon>
        <taxon>Eurotiomycetidae</taxon>
        <taxon>Eurotiales</taxon>
        <taxon>Aspergillaceae</taxon>
        <taxon>Aspergillus</taxon>
        <taxon>Aspergillus subgen. Circumdati</taxon>
    </lineage>
</organism>
<proteinExistence type="predicted"/>
<dbReference type="PANTHER" id="PTHR31410:SF1">
    <property type="entry name" value="POST-GPI ATTACHMENT TO PROTEINS FACTOR 4"/>
    <property type="match status" value="1"/>
</dbReference>